<dbReference type="Gramene" id="BGIOSGA021887-TA">
    <property type="protein sequence ID" value="BGIOSGA021887-PA"/>
    <property type="gene ID" value="BGIOSGA021887"/>
</dbReference>
<accession>A2Y9H3</accession>
<reference evidence="2 3" key="1">
    <citation type="journal article" date="2005" name="PLoS Biol.">
        <title>The genomes of Oryza sativa: a history of duplications.</title>
        <authorList>
            <person name="Yu J."/>
            <person name="Wang J."/>
            <person name="Lin W."/>
            <person name="Li S."/>
            <person name="Li H."/>
            <person name="Zhou J."/>
            <person name="Ni P."/>
            <person name="Dong W."/>
            <person name="Hu S."/>
            <person name="Zeng C."/>
            <person name="Zhang J."/>
            <person name="Zhang Y."/>
            <person name="Li R."/>
            <person name="Xu Z."/>
            <person name="Li S."/>
            <person name="Li X."/>
            <person name="Zheng H."/>
            <person name="Cong L."/>
            <person name="Lin L."/>
            <person name="Yin J."/>
            <person name="Geng J."/>
            <person name="Li G."/>
            <person name="Shi J."/>
            <person name="Liu J."/>
            <person name="Lv H."/>
            <person name="Li J."/>
            <person name="Wang J."/>
            <person name="Deng Y."/>
            <person name="Ran L."/>
            <person name="Shi X."/>
            <person name="Wang X."/>
            <person name="Wu Q."/>
            <person name="Li C."/>
            <person name="Ren X."/>
            <person name="Wang J."/>
            <person name="Wang X."/>
            <person name="Li D."/>
            <person name="Liu D."/>
            <person name="Zhang X."/>
            <person name="Ji Z."/>
            <person name="Zhao W."/>
            <person name="Sun Y."/>
            <person name="Zhang Z."/>
            <person name="Bao J."/>
            <person name="Han Y."/>
            <person name="Dong L."/>
            <person name="Ji J."/>
            <person name="Chen P."/>
            <person name="Wu S."/>
            <person name="Liu J."/>
            <person name="Xiao Y."/>
            <person name="Bu D."/>
            <person name="Tan J."/>
            <person name="Yang L."/>
            <person name="Ye C."/>
            <person name="Zhang J."/>
            <person name="Xu J."/>
            <person name="Zhou Y."/>
            <person name="Yu Y."/>
            <person name="Zhang B."/>
            <person name="Zhuang S."/>
            <person name="Wei H."/>
            <person name="Liu B."/>
            <person name="Lei M."/>
            <person name="Yu H."/>
            <person name="Li Y."/>
            <person name="Xu H."/>
            <person name="Wei S."/>
            <person name="He X."/>
            <person name="Fang L."/>
            <person name="Zhang Z."/>
            <person name="Zhang Y."/>
            <person name="Huang X."/>
            <person name="Su Z."/>
            <person name="Tong W."/>
            <person name="Li J."/>
            <person name="Tong Z."/>
            <person name="Li S."/>
            <person name="Ye J."/>
            <person name="Wang L."/>
            <person name="Fang L."/>
            <person name="Lei T."/>
            <person name="Chen C."/>
            <person name="Chen H."/>
            <person name="Xu Z."/>
            <person name="Li H."/>
            <person name="Huang H."/>
            <person name="Zhang F."/>
            <person name="Xu H."/>
            <person name="Li N."/>
            <person name="Zhao C."/>
            <person name="Li S."/>
            <person name="Dong L."/>
            <person name="Huang Y."/>
            <person name="Li L."/>
            <person name="Xi Y."/>
            <person name="Qi Q."/>
            <person name="Li W."/>
            <person name="Zhang B."/>
            <person name="Hu W."/>
            <person name="Zhang Y."/>
            <person name="Tian X."/>
            <person name="Jiao Y."/>
            <person name="Liang X."/>
            <person name="Jin J."/>
            <person name="Gao L."/>
            <person name="Zheng W."/>
            <person name="Hao B."/>
            <person name="Liu S."/>
            <person name="Wang W."/>
            <person name="Yuan L."/>
            <person name="Cao M."/>
            <person name="McDermott J."/>
            <person name="Samudrala R."/>
            <person name="Wang J."/>
            <person name="Wong G.K."/>
            <person name="Yang H."/>
        </authorList>
    </citation>
    <scope>NUCLEOTIDE SEQUENCE [LARGE SCALE GENOMIC DNA]</scope>
    <source>
        <strain evidence="3">cv. 93-11</strain>
    </source>
</reference>
<dbReference type="HOGENOM" id="CLU_2610320_0_0_1"/>
<dbReference type="AlphaFoldDB" id="A2Y9H3"/>
<name>A2Y9H3_ORYSI</name>
<evidence type="ECO:0000256" key="1">
    <source>
        <dbReference type="SAM" id="MobiDB-lite"/>
    </source>
</evidence>
<dbReference type="EMBL" id="CM000131">
    <property type="protein sequence ID" value="EAY99733.1"/>
    <property type="molecule type" value="Genomic_DNA"/>
</dbReference>
<feature type="region of interest" description="Disordered" evidence="1">
    <location>
        <begin position="32"/>
        <end position="56"/>
    </location>
</feature>
<protein>
    <submittedName>
        <fullName evidence="2">Uncharacterized protein</fullName>
    </submittedName>
</protein>
<sequence length="79" mass="8796">MVVKGSLWHRYSTKAVAEVKASTPPYVSSALEAKRVQKGKEHEKPVEKGKEEENKSGVKTVDDVKTFLTIFFLADISDT</sequence>
<dbReference type="Proteomes" id="UP000007015">
    <property type="component" value="Chromosome 6"/>
</dbReference>
<keyword evidence="3" id="KW-1185">Reference proteome</keyword>
<evidence type="ECO:0000313" key="2">
    <source>
        <dbReference type="EMBL" id="EAY99733.1"/>
    </source>
</evidence>
<evidence type="ECO:0000313" key="3">
    <source>
        <dbReference type="Proteomes" id="UP000007015"/>
    </source>
</evidence>
<gene>
    <name evidence="2" type="ORF">OsI_21719</name>
</gene>
<proteinExistence type="predicted"/>
<organism evidence="2 3">
    <name type="scientific">Oryza sativa subsp. indica</name>
    <name type="common">Rice</name>
    <dbReference type="NCBI Taxonomy" id="39946"/>
    <lineage>
        <taxon>Eukaryota</taxon>
        <taxon>Viridiplantae</taxon>
        <taxon>Streptophyta</taxon>
        <taxon>Embryophyta</taxon>
        <taxon>Tracheophyta</taxon>
        <taxon>Spermatophyta</taxon>
        <taxon>Magnoliopsida</taxon>
        <taxon>Liliopsida</taxon>
        <taxon>Poales</taxon>
        <taxon>Poaceae</taxon>
        <taxon>BOP clade</taxon>
        <taxon>Oryzoideae</taxon>
        <taxon>Oryzeae</taxon>
        <taxon>Oryzinae</taxon>
        <taxon>Oryza</taxon>
        <taxon>Oryza sativa</taxon>
    </lineage>
</organism>